<gene>
    <name evidence="1" type="ordered locus">HMPREF0868_1103</name>
</gene>
<dbReference type="AlphaFoldDB" id="D3R2I3"/>
<dbReference type="STRING" id="699246.HMPREF0868_1103"/>
<evidence type="ECO:0000313" key="1">
    <source>
        <dbReference type="EMBL" id="ADC91517.1"/>
    </source>
</evidence>
<reference evidence="2" key="1">
    <citation type="submission" date="2009-12" db="EMBL/GenBank/DDBJ databases">
        <title>Sequence of Clostridiales genomosp. BVAB3 str. UPII9-5.</title>
        <authorList>
            <person name="Madupu R."/>
            <person name="Durkin A.S."/>
            <person name="Torralba M."/>
            <person name="Methe B."/>
            <person name="Sutton G.G."/>
            <person name="Strausberg R.L."/>
            <person name="Nelson K.E."/>
        </authorList>
    </citation>
    <scope>NUCLEOTIDE SEQUENCE [LARGE SCALE GENOMIC DNA]</scope>
    <source>
        <strain evidence="2">UPII9-5</strain>
    </source>
</reference>
<evidence type="ECO:0000313" key="2">
    <source>
        <dbReference type="Proteomes" id="UP000008234"/>
    </source>
</evidence>
<accession>D3R2I3</accession>
<dbReference type="Proteomes" id="UP000008234">
    <property type="component" value="Chromosome"/>
</dbReference>
<sequence length="47" mass="5984">MRIKLTFRTNKYIFNSWLNYTDRRKKIHDFLMNLRETRFNLFVLQNS</sequence>
<dbReference type="KEGG" id="clo:HMPREF0868_1103"/>
<dbReference type="EMBL" id="CP001850">
    <property type="protein sequence ID" value="ADC91517.1"/>
    <property type="molecule type" value="Genomic_DNA"/>
</dbReference>
<protein>
    <submittedName>
        <fullName evidence="1">Uncharacterized protein</fullName>
    </submittedName>
</protein>
<proteinExistence type="predicted"/>
<name>D3R2I3_MAGIU</name>
<keyword evidence="2" id="KW-1185">Reference proteome</keyword>
<organism evidence="1 2">
    <name type="scientific">Mageeibacillus indolicus (strain UPII9-5)</name>
    <name type="common">Clostridiales genomosp. BVAB3 (strain UPII9-5)</name>
    <dbReference type="NCBI Taxonomy" id="699246"/>
    <lineage>
        <taxon>Bacteria</taxon>
        <taxon>Bacillati</taxon>
        <taxon>Bacillota</taxon>
        <taxon>Clostridia</taxon>
        <taxon>Eubacteriales</taxon>
        <taxon>Oscillospiraceae</taxon>
        <taxon>Mageeibacillus</taxon>
    </lineage>
</organism>
<dbReference type="HOGENOM" id="CLU_3169932_0_0_9"/>